<comment type="caution">
    <text evidence="2">The sequence shown here is derived from an EMBL/GenBank/DDBJ whole genome shotgun (WGS) entry which is preliminary data.</text>
</comment>
<dbReference type="InterPro" id="IPR018730">
    <property type="entry name" value="DUF2273"/>
</dbReference>
<sequence length="64" mass="6550">MGSATRTGIAIGAVLALTWILFGFWAFVFVGVAMAIGALIGRIVEGKLDPSALVGALRGKRSSS</sequence>
<keyword evidence="1" id="KW-0812">Transmembrane</keyword>
<dbReference type="Pfam" id="PF10031">
    <property type="entry name" value="DUF2273"/>
    <property type="match status" value="1"/>
</dbReference>
<keyword evidence="1" id="KW-1133">Transmembrane helix</keyword>
<feature type="transmembrane region" description="Helical" evidence="1">
    <location>
        <begin position="12"/>
        <end position="40"/>
    </location>
</feature>
<name>A0A4T2BUX6_9MICO</name>
<keyword evidence="3" id="KW-1185">Reference proteome</keyword>
<protein>
    <submittedName>
        <fullName evidence="2">DUF2273 domain-containing protein</fullName>
    </submittedName>
</protein>
<evidence type="ECO:0000256" key="1">
    <source>
        <dbReference type="SAM" id="Phobius"/>
    </source>
</evidence>
<gene>
    <name evidence="2" type="ORF">D4765_14715</name>
</gene>
<proteinExistence type="predicted"/>
<keyword evidence="1" id="KW-0472">Membrane</keyword>
<evidence type="ECO:0000313" key="3">
    <source>
        <dbReference type="Proteomes" id="UP000306192"/>
    </source>
</evidence>
<evidence type="ECO:0000313" key="2">
    <source>
        <dbReference type="EMBL" id="TIH33586.1"/>
    </source>
</evidence>
<dbReference type="OrthoDB" id="4570571at2"/>
<reference evidence="2 3" key="1">
    <citation type="journal article" date="2019" name="Microorganisms">
        <title>Systematic Affiliation and Genome Analysis of Subtercola vilae DB165(T) with Particular Emphasis on Cold Adaptation of an Isolate from a High-Altitude Cold Volcano Lake.</title>
        <authorList>
            <person name="Villalobos A.S."/>
            <person name="Wiese J."/>
            <person name="Imhoff J.F."/>
            <person name="Dorador C."/>
            <person name="Keller A."/>
            <person name="Hentschel U."/>
        </authorList>
    </citation>
    <scope>NUCLEOTIDE SEQUENCE [LARGE SCALE GENOMIC DNA]</scope>
    <source>
        <strain evidence="2 3">DB165</strain>
    </source>
</reference>
<dbReference type="Proteomes" id="UP000306192">
    <property type="component" value="Unassembled WGS sequence"/>
</dbReference>
<dbReference type="EMBL" id="QYRT01000034">
    <property type="protein sequence ID" value="TIH33586.1"/>
    <property type="molecule type" value="Genomic_DNA"/>
</dbReference>
<dbReference type="AlphaFoldDB" id="A0A4T2BUX6"/>
<organism evidence="2 3">
    <name type="scientific">Subtercola vilae</name>
    <dbReference type="NCBI Taxonomy" id="2056433"/>
    <lineage>
        <taxon>Bacteria</taxon>
        <taxon>Bacillati</taxon>
        <taxon>Actinomycetota</taxon>
        <taxon>Actinomycetes</taxon>
        <taxon>Micrococcales</taxon>
        <taxon>Microbacteriaceae</taxon>
        <taxon>Subtercola</taxon>
    </lineage>
</organism>
<accession>A0A4T2BUX6</accession>